<dbReference type="RefSeq" id="XP_035343051.1">
    <property type="nucleotide sequence ID" value="XM_035487158.1"/>
</dbReference>
<dbReference type="GeneID" id="55991482"/>
<evidence type="ECO:0000313" key="2">
    <source>
        <dbReference type="EMBL" id="QKX56873.1"/>
    </source>
</evidence>
<dbReference type="EMBL" id="CP055899">
    <property type="protein sequence ID" value="QKX56873.1"/>
    <property type="molecule type" value="Genomic_DNA"/>
</dbReference>
<dbReference type="KEGG" id="trg:TRUGW13939_03980"/>
<dbReference type="InterPro" id="IPR038883">
    <property type="entry name" value="AN11006-like"/>
</dbReference>
<accession>A0A7H8QVF1</accession>
<reference evidence="3" key="1">
    <citation type="submission" date="2020-06" db="EMBL/GenBank/DDBJ databases">
        <title>A chromosome-scale genome assembly of Talaromyces rugulosus W13939.</title>
        <authorList>
            <person name="Wang B."/>
            <person name="Guo L."/>
            <person name="Ye K."/>
            <person name="Wang L."/>
        </authorList>
    </citation>
    <scope>NUCLEOTIDE SEQUENCE [LARGE SCALE GENOMIC DNA]</scope>
    <source>
        <strain evidence="3">W13939</strain>
    </source>
</reference>
<dbReference type="PANTHER" id="PTHR42085">
    <property type="entry name" value="F-BOX DOMAIN-CONTAINING PROTEIN"/>
    <property type="match status" value="1"/>
</dbReference>
<organism evidence="2 3">
    <name type="scientific">Talaromyces rugulosus</name>
    <name type="common">Penicillium rugulosum</name>
    <dbReference type="NCBI Taxonomy" id="121627"/>
    <lineage>
        <taxon>Eukaryota</taxon>
        <taxon>Fungi</taxon>
        <taxon>Dikarya</taxon>
        <taxon>Ascomycota</taxon>
        <taxon>Pezizomycotina</taxon>
        <taxon>Eurotiomycetes</taxon>
        <taxon>Eurotiomycetidae</taxon>
        <taxon>Eurotiales</taxon>
        <taxon>Trichocomaceae</taxon>
        <taxon>Talaromyces</taxon>
        <taxon>Talaromyces sect. Islandici</taxon>
    </lineage>
</organism>
<evidence type="ECO:0000313" key="3">
    <source>
        <dbReference type="Proteomes" id="UP000509510"/>
    </source>
</evidence>
<feature type="region of interest" description="Disordered" evidence="1">
    <location>
        <begin position="1"/>
        <end position="33"/>
    </location>
</feature>
<sequence length="486" mass="55161">MSKKPKLFGDPWGELSPSSASSGSPSSSSSVSDFSVSQNAMGIISHHNSDNGDERFLGLSFEVWVQIFRYAGIICNISHAAMRATSTDTVTCALHRSSFSRRPCAHTSFLPMLAVSSQARQVTHKAIFQEFSLAFTLRTMEDLMGLKQTLRGFARMAPLEYSLKRIKVVLKSYDGRQLKGTHKRKPALNLYKSFCDYVGEKLQGTLKHYVFECRVADEMVTREIVDKMRNNFQMLDSCAFRFEYSGPGSILEIAGDAAAKTIIPKEHTSQPFRFMDLPNEIKEMILKEVLVNRWDSMRLSEEAKNGYIYLPRIIYFPQLFGPSHKMSCCSDCSAHFARGCSCVSRSSYSTTCACFTSPVPIFLTSKFMYSMASYVFFTRNTFAFDGHPYKTISIISKIPQKHVQLIRRIVMYIKPTCARDGYVHIANFMCKKFDLTRLTLNIEHDHFSKDYGSSKMLVDRFKILIARLKEANTKREDANAKENLAP</sequence>
<proteinExistence type="predicted"/>
<feature type="compositionally biased region" description="Low complexity" evidence="1">
    <location>
        <begin position="16"/>
        <end position="33"/>
    </location>
</feature>
<name>A0A7H8QVF1_TALRU</name>
<dbReference type="AlphaFoldDB" id="A0A7H8QVF1"/>
<gene>
    <name evidence="2" type="ORF">TRUGW13939_03980</name>
</gene>
<protein>
    <submittedName>
        <fullName evidence="2">Uncharacterized protein</fullName>
    </submittedName>
</protein>
<dbReference type="Proteomes" id="UP000509510">
    <property type="component" value="Chromosome II"/>
</dbReference>
<evidence type="ECO:0000256" key="1">
    <source>
        <dbReference type="SAM" id="MobiDB-lite"/>
    </source>
</evidence>
<keyword evidence="3" id="KW-1185">Reference proteome</keyword>
<dbReference type="OrthoDB" id="2099276at2759"/>
<dbReference type="PANTHER" id="PTHR42085:SF6">
    <property type="entry name" value="F-BOX DOMAIN-CONTAINING PROTEIN"/>
    <property type="match status" value="1"/>
</dbReference>